<reference evidence="1 2" key="1">
    <citation type="submission" date="2019-03" db="EMBL/GenBank/DDBJ databases">
        <title>Genomic Encyclopedia of Type Strains, Phase IV (KMG-IV): sequencing the most valuable type-strain genomes for metagenomic binning, comparative biology and taxonomic classification.</title>
        <authorList>
            <person name="Goeker M."/>
        </authorList>
    </citation>
    <scope>NUCLEOTIDE SEQUENCE [LARGE SCALE GENOMIC DNA]</scope>
    <source>
        <strain evidence="1 2">DSM 100451</strain>
    </source>
</reference>
<organism evidence="1 2">
    <name type="scientific">Allofournierella massiliensis</name>
    <dbReference type="NCBI Taxonomy" id="1650663"/>
    <lineage>
        <taxon>Bacteria</taxon>
        <taxon>Bacillati</taxon>
        <taxon>Bacillota</taxon>
        <taxon>Clostridia</taxon>
        <taxon>Eubacteriales</taxon>
        <taxon>Oscillospiraceae</taxon>
        <taxon>Allofournierella</taxon>
    </lineage>
</organism>
<name>A0A4R1R5H9_9FIRM</name>
<evidence type="ECO:0000313" key="1">
    <source>
        <dbReference type="EMBL" id="TCL60774.1"/>
    </source>
</evidence>
<dbReference type="Proteomes" id="UP000295184">
    <property type="component" value="Unassembled WGS sequence"/>
</dbReference>
<sequence>MSERRNDQNHGDNDNQAVLNEIVRNTEMGKNSLDQLIDVTDDRQLKASLLAQQKEYRRINQQAHAAMAACGAQSQGQSTAAKLMAKMGIWTETLTDRSTRNLADMVIQGANQGVMDCEKARRDHPAASTGALGLLNELQQFEERTARQMREYL</sequence>
<dbReference type="EMBL" id="SLUM01000003">
    <property type="protein sequence ID" value="TCL60774.1"/>
    <property type="molecule type" value="Genomic_DNA"/>
</dbReference>
<comment type="caution">
    <text evidence="1">The sequence shown here is derived from an EMBL/GenBank/DDBJ whole genome shotgun (WGS) entry which is preliminary data.</text>
</comment>
<dbReference type="RefSeq" id="WP_058962793.1">
    <property type="nucleotide sequence ID" value="NZ_CABKVM010000011.1"/>
</dbReference>
<protein>
    <recommendedName>
        <fullName evidence="3">DUF2383 domain-containing protein</fullName>
    </recommendedName>
</protein>
<evidence type="ECO:0000313" key="2">
    <source>
        <dbReference type="Proteomes" id="UP000295184"/>
    </source>
</evidence>
<dbReference type="GeneID" id="97381625"/>
<accession>A0A4R1R5H9</accession>
<evidence type="ECO:0008006" key="3">
    <source>
        <dbReference type="Google" id="ProtNLM"/>
    </source>
</evidence>
<gene>
    <name evidence="1" type="ORF">EDD77_10397</name>
</gene>
<dbReference type="Gene3D" id="1.20.1260.10">
    <property type="match status" value="1"/>
</dbReference>
<dbReference type="OrthoDB" id="9792639at2"/>
<proteinExistence type="predicted"/>
<dbReference type="STRING" id="1650663.GCA_001486665_00263"/>
<dbReference type="AlphaFoldDB" id="A0A4R1R5H9"/>
<dbReference type="InterPro" id="IPR012347">
    <property type="entry name" value="Ferritin-like"/>
</dbReference>